<evidence type="ECO:0000313" key="2">
    <source>
        <dbReference type="EMBL" id="UXI69095.1"/>
    </source>
</evidence>
<evidence type="ECO:0000313" key="3">
    <source>
        <dbReference type="Proteomes" id="UP001064632"/>
    </source>
</evidence>
<dbReference type="Proteomes" id="UP001064632">
    <property type="component" value="Chromosome"/>
</dbReference>
<organism evidence="2 3">
    <name type="scientific">Tahibacter amnicola</name>
    <dbReference type="NCBI Taxonomy" id="2976241"/>
    <lineage>
        <taxon>Bacteria</taxon>
        <taxon>Pseudomonadati</taxon>
        <taxon>Pseudomonadota</taxon>
        <taxon>Gammaproteobacteria</taxon>
        <taxon>Lysobacterales</taxon>
        <taxon>Rhodanobacteraceae</taxon>
        <taxon>Tahibacter</taxon>
    </lineage>
</organism>
<dbReference type="SUPFAM" id="SSF50156">
    <property type="entry name" value="PDZ domain-like"/>
    <property type="match status" value="1"/>
</dbReference>
<feature type="domain" description="PDZ" evidence="1">
    <location>
        <begin position="52"/>
        <end position="106"/>
    </location>
</feature>
<dbReference type="Pfam" id="PF13180">
    <property type="entry name" value="PDZ_2"/>
    <property type="match status" value="1"/>
</dbReference>
<dbReference type="InterPro" id="IPR001478">
    <property type="entry name" value="PDZ"/>
</dbReference>
<gene>
    <name evidence="2" type="ORF">N4264_05445</name>
</gene>
<dbReference type="Gene3D" id="2.30.42.10">
    <property type="match status" value="1"/>
</dbReference>
<accession>A0ABY6BJ24</accession>
<keyword evidence="3" id="KW-1185">Reference proteome</keyword>
<dbReference type="EMBL" id="CP104694">
    <property type="protein sequence ID" value="UXI69095.1"/>
    <property type="molecule type" value="Genomic_DNA"/>
</dbReference>
<name>A0ABY6BJ24_9GAMM</name>
<reference evidence="2" key="1">
    <citation type="submission" date="2022-09" db="EMBL/GenBank/DDBJ databases">
        <title>Tahibacter sp. nov., isolated from a fresh water.</title>
        <authorList>
            <person name="Baek J.H."/>
            <person name="Lee J.K."/>
            <person name="Kim J.M."/>
            <person name="Jeon C.O."/>
        </authorList>
    </citation>
    <scope>NUCLEOTIDE SEQUENCE</scope>
    <source>
        <strain evidence="2">W38</strain>
    </source>
</reference>
<evidence type="ECO:0000259" key="1">
    <source>
        <dbReference type="Pfam" id="PF13180"/>
    </source>
</evidence>
<dbReference type="InterPro" id="IPR036034">
    <property type="entry name" value="PDZ_sf"/>
</dbReference>
<protein>
    <submittedName>
        <fullName evidence="2">PDZ domain-containing protein</fullName>
    </submittedName>
</protein>
<sequence length="107" mass="11180">MSQGAVDFSKISQQLNLDPAALARQVNAQPVFENGKMTGVRLAGGPDAALVAKLGLQPTDVVTSINSVPLDSPARIQQVVNTVQNASQVTVTVMRDGKPVTLSVNVK</sequence>
<proteinExistence type="predicted"/>
<dbReference type="RefSeq" id="WP_261696053.1">
    <property type="nucleotide sequence ID" value="NZ_CP104694.1"/>
</dbReference>